<dbReference type="RefSeq" id="WP_060567578.1">
    <property type="nucleotide sequence ID" value="NZ_CP040006.1"/>
</dbReference>
<name>A0A0V8RQF5_9ACTO</name>
<reference evidence="2 4" key="1">
    <citation type="submission" date="2015-10" db="EMBL/GenBank/DDBJ databases">
        <title>Draft Genome of Actinomyces odontolyticus subsp. actinosynbacter strain XH001.</title>
        <authorList>
            <person name="Mclean J.S."/>
            <person name="He X."/>
        </authorList>
    </citation>
    <scope>NUCLEOTIDE SEQUENCE [LARGE SCALE GENOMIC DNA]</scope>
    <source>
        <strain evidence="2 4">XH001</strain>
    </source>
</reference>
<dbReference type="AlphaFoldDB" id="A0A0V8RQF5"/>
<dbReference type="OrthoDB" id="8537306at2"/>
<evidence type="ECO:0000313" key="2">
    <source>
        <dbReference type="EMBL" id="KSW10228.1"/>
    </source>
</evidence>
<sequence length="73" mass="7958">MTAAAPFAPDRWYSAQQVQETLSLSRSTVERLGVEGKVAAIKIGRSVRYSGDDLNHQCQSLGSCATEKKSSQR</sequence>
<evidence type="ECO:0000313" key="4">
    <source>
        <dbReference type="Proteomes" id="UP000054686"/>
    </source>
</evidence>
<dbReference type="EMBL" id="LLVT01000004">
    <property type="protein sequence ID" value="KSW10228.1"/>
    <property type="molecule type" value="Genomic_DNA"/>
</dbReference>
<protein>
    <recommendedName>
        <fullName evidence="1">Helix-turn-helix domain-containing protein</fullName>
    </recommendedName>
</protein>
<dbReference type="InterPro" id="IPR041657">
    <property type="entry name" value="HTH_17"/>
</dbReference>
<gene>
    <name evidence="2" type="ORF">APY09_09490</name>
    <name evidence="3" type="ORF">APY09_09600</name>
</gene>
<evidence type="ECO:0000313" key="3">
    <source>
        <dbReference type="EMBL" id="KSW10249.1"/>
    </source>
</evidence>
<evidence type="ECO:0000259" key="1">
    <source>
        <dbReference type="Pfam" id="PF12728"/>
    </source>
</evidence>
<comment type="caution">
    <text evidence="2">The sequence shown here is derived from an EMBL/GenBank/DDBJ whole genome shotgun (WGS) entry which is preliminary data.</text>
</comment>
<dbReference type="EMBL" id="LLVT01000004">
    <property type="protein sequence ID" value="KSW10249.1"/>
    <property type="molecule type" value="Genomic_DNA"/>
</dbReference>
<feature type="domain" description="Helix-turn-helix" evidence="1">
    <location>
        <begin position="12"/>
        <end position="55"/>
    </location>
</feature>
<organism evidence="2 4">
    <name type="scientific">Schaalia odontolytica</name>
    <dbReference type="NCBI Taxonomy" id="1660"/>
    <lineage>
        <taxon>Bacteria</taxon>
        <taxon>Bacillati</taxon>
        <taxon>Actinomycetota</taxon>
        <taxon>Actinomycetes</taxon>
        <taxon>Actinomycetales</taxon>
        <taxon>Actinomycetaceae</taxon>
        <taxon>Schaalia</taxon>
    </lineage>
</organism>
<accession>A0A0V8RQF5</accession>
<proteinExistence type="predicted"/>
<dbReference type="Pfam" id="PF12728">
    <property type="entry name" value="HTH_17"/>
    <property type="match status" value="1"/>
</dbReference>
<dbReference type="Proteomes" id="UP000054686">
    <property type="component" value="Unassembled WGS sequence"/>
</dbReference>